<keyword evidence="6" id="KW-0999">Mitochondrion inner membrane</keyword>
<evidence type="ECO:0000256" key="1">
    <source>
        <dbReference type="ARBA" id="ARBA00004448"/>
    </source>
</evidence>
<dbReference type="InterPro" id="IPR002067">
    <property type="entry name" value="MCP"/>
</dbReference>
<evidence type="ECO:0000313" key="13">
    <source>
        <dbReference type="Proteomes" id="UP001344447"/>
    </source>
</evidence>
<accession>A0AAN7TYT6</accession>
<dbReference type="PROSITE" id="PS50920">
    <property type="entry name" value="SOLCAR"/>
    <property type="match status" value="3"/>
</dbReference>
<comment type="subcellular location">
    <subcellularLocation>
        <location evidence="1">Mitochondrion inner membrane</location>
        <topology evidence="1">Multi-pass membrane protein</topology>
    </subcellularLocation>
</comment>
<dbReference type="InterPro" id="IPR018108">
    <property type="entry name" value="MCP_transmembrane"/>
</dbReference>
<dbReference type="SUPFAM" id="SSF103506">
    <property type="entry name" value="Mitochondrial carrier"/>
    <property type="match status" value="1"/>
</dbReference>
<feature type="repeat" description="Solcar" evidence="10">
    <location>
        <begin position="83"/>
        <end position="169"/>
    </location>
</feature>
<dbReference type="PANTHER" id="PTHR45618">
    <property type="entry name" value="MITOCHONDRIAL DICARBOXYLATE CARRIER-RELATED"/>
    <property type="match status" value="1"/>
</dbReference>
<evidence type="ECO:0000256" key="6">
    <source>
        <dbReference type="ARBA" id="ARBA00022792"/>
    </source>
</evidence>
<sequence length="276" mass="29889">MGAAVVSNPVDVLKTRFQIHGEGIDSKSLGLVNGTIKIIRNEGISAMYKGLTPSLLREATYSTLRMGGYDVIKNYFIDSNGKTNLLSKVTSGAVSGALGACITSPTDLIKVRMQASSNGVKYTSISSAFKEIIAKEGIKGLWKGVGPTTQRAALLTASQIPSYDHIKHLILDHGIIEVDGLQVHIVSSIFAGLIASITTSPVDLVKTRIMNQPFDSNGVGLVYKSSFDCFKKTFKNEGISGLYKGFLPNWFRIGPHTIVTFILYEYLRKISGIKPI</sequence>
<keyword evidence="5" id="KW-0677">Repeat</keyword>
<protein>
    <recommendedName>
        <fullName evidence="14">Mitochondrial substrate carrier family protein ucpB</fullName>
    </recommendedName>
</protein>
<feature type="repeat" description="Solcar" evidence="10">
    <location>
        <begin position="179"/>
        <end position="270"/>
    </location>
</feature>
<evidence type="ECO:0000256" key="7">
    <source>
        <dbReference type="ARBA" id="ARBA00022989"/>
    </source>
</evidence>
<dbReference type="AlphaFoldDB" id="A0AAN7TYT6"/>
<dbReference type="EMBL" id="JAVFKY010000002">
    <property type="protein sequence ID" value="KAK5581567.1"/>
    <property type="molecule type" value="Genomic_DNA"/>
</dbReference>
<keyword evidence="4 10" id="KW-0812">Transmembrane</keyword>
<evidence type="ECO:0000256" key="8">
    <source>
        <dbReference type="ARBA" id="ARBA00023128"/>
    </source>
</evidence>
<dbReference type="Pfam" id="PF00153">
    <property type="entry name" value="Mito_carr"/>
    <property type="match status" value="3"/>
</dbReference>
<evidence type="ECO:0000256" key="11">
    <source>
        <dbReference type="RuleBase" id="RU000488"/>
    </source>
</evidence>
<dbReference type="FunFam" id="1.50.40.10:FF:000062">
    <property type="entry name" value="mitochondrial uncoupling protein 3"/>
    <property type="match status" value="1"/>
</dbReference>
<dbReference type="GO" id="GO:0055085">
    <property type="term" value="P:transmembrane transport"/>
    <property type="evidence" value="ECO:0007669"/>
    <property type="project" value="InterPro"/>
</dbReference>
<reference evidence="12 13" key="1">
    <citation type="submission" date="2023-11" db="EMBL/GenBank/DDBJ databases">
        <title>Dfirmibasis_genome.</title>
        <authorList>
            <person name="Edelbroek B."/>
            <person name="Kjellin J."/>
            <person name="Jerlstrom-Hultqvist J."/>
            <person name="Soderbom F."/>
        </authorList>
    </citation>
    <scope>NUCLEOTIDE SEQUENCE [LARGE SCALE GENOMIC DNA]</scope>
    <source>
        <strain evidence="12 13">TNS-C-14</strain>
    </source>
</reference>
<dbReference type="InterPro" id="IPR023395">
    <property type="entry name" value="MCP_dom_sf"/>
</dbReference>
<keyword evidence="13" id="KW-1185">Reference proteome</keyword>
<keyword evidence="3 11" id="KW-0813">Transport</keyword>
<comment type="similarity">
    <text evidence="2 11">Belongs to the mitochondrial carrier (TC 2.A.29) family.</text>
</comment>
<dbReference type="PRINTS" id="PR00784">
    <property type="entry name" value="MTUNCOUPLING"/>
</dbReference>
<evidence type="ECO:0000256" key="2">
    <source>
        <dbReference type="ARBA" id="ARBA00006375"/>
    </source>
</evidence>
<gene>
    <name evidence="12" type="ORF">RB653_001603</name>
</gene>
<organism evidence="12 13">
    <name type="scientific">Dictyostelium firmibasis</name>
    <dbReference type="NCBI Taxonomy" id="79012"/>
    <lineage>
        <taxon>Eukaryota</taxon>
        <taxon>Amoebozoa</taxon>
        <taxon>Evosea</taxon>
        <taxon>Eumycetozoa</taxon>
        <taxon>Dictyostelia</taxon>
        <taxon>Dictyosteliales</taxon>
        <taxon>Dictyosteliaceae</taxon>
        <taxon>Dictyostelium</taxon>
    </lineage>
</organism>
<comment type="caution">
    <text evidence="12">The sequence shown here is derived from an EMBL/GenBank/DDBJ whole genome shotgun (WGS) entry which is preliminary data.</text>
</comment>
<evidence type="ECO:0000256" key="10">
    <source>
        <dbReference type="PROSITE-ProRule" id="PRU00282"/>
    </source>
</evidence>
<dbReference type="GO" id="GO:0005743">
    <property type="term" value="C:mitochondrial inner membrane"/>
    <property type="evidence" value="ECO:0007669"/>
    <property type="project" value="UniProtKB-SubCell"/>
</dbReference>
<dbReference type="Proteomes" id="UP001344447">
    <property type="component" value="Unassembled WGS sequence"/>
</dbReference>
<dbReference type="InterPro" id="IPR050391">
    <property type="entry name" value="Mito_Metabolite_Transporter"/>
</dbReference>
<keyword evidence="8" id="KW-0496">Mitochondrion</keyword>
<evidence type="ECO:0000256" key="9">
    <source>
        <dbReference type="ARBA" id="ARBA00023136"/>
    </source>
</evidence>
<keyword evidence="7" id="KW-1133">Transmembrane helix</keyword>
<keyword evidence="9 10" id="KW-0472">Membrane</keyword>
<dbReference type="Gene3D" id="1.50.40.10">
    <property type="entry name" value="Mitochondrial carrier domain"/>
    <property type="match status" value="1"/>
</dbReference>
<evidence type="ECO:0000256" key="5">
    <source>
        <dbReference type="ARBA" id="ARBA00022737"/>
    </source>
</evidence>
<feature type="repeat" description="Solcar" evidence="10">
    <location>
        <begin position="1"/>
        <end position="75"/>
    </location>
</feature>
<evidence type="ECO:0000256" key="3">
    <source>
        <dbReference type="ARBA" id="ARBA00022448"/>
    </source>
</evidence>
<name>A0AAN7TYT6_9MYCE</name>
<proteinExistence type="inferred from homology"/>
<evidence type="ECO:0000256" key="4">
    <source>
        <dbReference type="ARBA" id="ARBA00022692"/>
    </source>
</evidence>
<evidence type="ECO:0008006" key="14">
    <source>
        <dbReference type="Google" id="ProtNLM"/>
    </source>
</evidence>
<evidence type="ECO:0000313" key="12">
    <source>
        <dbReference type="EMBL" id="KAK5581567.1"/>
    </source>
</evidence>